<dbReference type="PANTHER" id="PTHR47989">
    <property type="entry name" value="OS01G0750732 PROTEIN"/>
    <property type="match status" value="1"/>
</dbReference>
<evidence type="ECO:0000313" key="6">
    <source>
        <dbReference type="Proteomes" id="UP001642360"/>
    </source>
</evidence>
<evidence type="ECO:0008006" key="7">
    <source>
        <dbReference type="Google" id="ProtNLM"/>
    </source>
</evidence>
<evidence type="ECO:0000313" key="5">
    <source>
        <dbReference type="EMBL" id="CAK9181225.1"/>
    </source>
</evidence>
<dbReference type="InterPro" id="IPR011009">
    <property type="entry name" value="Kinase-like_dom_sf"/>
</dbReference>
<organism evidence="5 6">
    <name type="scientific">Ilex paraguariensis</name>
    <name type="common">yerba mate</name>
    <dbReference type="NCBI Taxonomy" id="185542"/>
    <lineage>
        <taxon>Eukaryota</taxon>
        <taxon>Viridiplantae</taxon>
        <taxon>Streptophyta</taxon>
        <taxon>Embryophyta</taxon>
        <taxon>Tracheophyta</taxon>
        <taxon>Spermatophyta</taxon>
        <taxon>Magnoliopsida</taxon>
        <taxon>eudicotyledons</taxon>
        <taxon>Gunneridae</taxon>
        <taxon>Pentapetalae</taxon>
        <taxon>asterids</taxon>
        <taxon>campanulids</taxon>
        <taxon>Aquifoliales</taxon>
        <taxon>Aquifoliaceae</taxon>
        <taxon>Ilex</taxon>
    </lineage>
</organism>
<dbReference type="EMBL" id="CAUOFW020004108">
    <property type="protein sequence ID" value="CAK9163847.1"/>
    <property type="molecule type" value="Genomic_DNA"/>
</dbReference>
<keyword evidence="1" id="KW-0418">Kinase</keyword>
<evidence type="ECO:0000313" key="4">
    <source>
        <dbReference type="EMBL" id="CAK9163847.1"/>
    </source>
</evidence>
<dbReference type="GO" id="GO:0005524">
    <property type="term" value="F:ATP binding"/>
    <property type="evidence" value="ECO:0007669"/>
    <property type="project" value="UniProtKB-KW"/>
</dbReference>
<name>A0ABC8UJJ4_9AQUA</name>
<sequence>MLLPPPPLLSHRTSPIQLMAAVEKAKSRGILIPLTRPASSAQNKIAGSYKETKKLTDNNFSTMIGLGGFRTVFKAEFSDGLVGAMKRMNKVLEQAEDGKEIELLARQYHCHLVALRGFCIAKQERFFVT</sequence>
<dbReference type="SUPFAM" id="SSF56112">
    <property type="entry name" value="Protein kinase-like (PK-like)"/>
    <property type="match status" value="1"/>
</dbReference>
<dbReference type="AlphaFoldDB" id="A0ABC8UJJ4"/>
<proteinExistence type="predicted"/>
<dbReference type="Gene3D" id="3.30.200.20">
    <property type="entry name" value="Phosphorylase Kinase, domain 1"/>
    <property type="match status" value="1"/>
</dbReference>
<evidence type="ECO:0000256" key="2">
    <source>
        <dbReference type="ARBA" id="ARBA00022741"/>
    </source>
</evidence>
<dbReference type="EMBL" id="CAUOFW020007969">
    <property type="protein sequence ID" value="CAK9181225.1"/>
    <property type="molecule type" value="Genomic_DNA"/>
</dbReference>
<gene>
    <name evidence="4" type="ORF">ILEXP_LOCUS32921</name>
    <name evidence="5" type="ORF">ILEXP_LOCUS51276</name>
</gene>
<evidence type="ECO:0000256" key="1">
    <source>
        <dbReference type="ARBA" id="ARBA00022527"/>
    </source>
</evidence>
<keyword evidence="6" id="KW-1185">Reference proteome</keyword>
<evidence type="ECO:0000256" key="3">
    <source>
        <dbReference type="ARBA" id="ARBA00022840"/>
    </source>
</evidence>
<accession>A0ABC8UJJ4</accession>
<keyword evidence="1" id="KW-0723">Serine/threonine-protein kinase</keyword>
<keyword evidence="2" id="KW-0547">Nucleotide-binding</keyword>
<keyword evidence="3" id="KW-0067">ATP-binding</keyword>
<protein>
    <recommendedName>
        <fullName evidence="7">Protein kinase domain-containing protein</fullName>
    </recommendedName>
</protein>
<dbReference type="Proteomes" id="UP001642360">
    <property type="component" value="Unassembled WGS sequence"/>
</dbReference>
<dbReference type="GO" id="GO:0004674">
    <property type="term" value="F:protein serine/threonine kinase activity"/>
    <property type="evidence" value="ECO:0007669"/>
    <property type="project" value="UniProtKB-KW"/>
</dbReference>
<reference evidence="5 6" key="1">
    <citation type="submission" date="2024-02" db="EMBL/GenBank/DDBJ databases">
        <authorList>
            <person name="Vignale AGUSTIN F."/>
            <person name="Sosa J E."/>
            <person name="Modenutti C."/>
        </authorList>
    </citation>
    <scope>NUCLEOTIDE SEQUENCE [LARGE SCALE GENOMIC DNA]</scope>
</reference>
<dbReference type="PANTHER" id="PTHR47989:SF36">
    <property type="entry name" value="PROTEIN KINASE DOMAIN-CONTAINING PROTEIN"/>
    <property type="match status" value="1"/>
</dbReference>
<keyword evidence="1" id="KW-0808">Transferase</keyword>
<comment type="caution">
    <text evidence="5">The sequence shown here is derived from an EMBL/GenBank/DDBJ whole genome shotgun (WGS) entry which is preliminary data.</text>
</comment>